<reference evidence="1 2" key="1">
    <citation type="submission" date="2013-01" db="EMBL/GenBank/DDBJ databases">
        <title>The Genome Sequence of Bacillus cereus TIAC219.</title>
        <authorList>
            <consortium name="The Broad Institute Genome Sequencing Platform"/>
            <consortium name="The Broad Institute Genome Sequencing Center for Infectious Disease"/>
            <person name="Feldgarden M."/>
            <person name="Van der Auwera G.A."/>
            <person name="Mahillon J."/>
            <person name="Duprez V."/>
            <person name="Timmery S."/>
            <person name="Mattelet C."/>
            <person name="Dierick K."/>
            <person name="Sun M."/>
            <person name="Yu Z."/>
            <person name="Zhu L."/>
            <person name="Hu X."/>
            <person name="Shank E.B."/>
            <person name="Swiecicka I."/>
            <person name="Hansen B.M."/>
            <person name="Andrup L."/>
            <person name="Walker B."/>
            <person name="Young S.K."/>
            <person name="Zeng Q."/>
            <person name="Gargeya S."/>
            <person name="Fitzgerald M."/>
            <person name="Haas B."/>
            <person name="Abouelleil A."/>
            <person name="Alvarado L."/>
            <person name="Arachchi H.M."/>
            <person name="Berlin A.M."/>
            <person name="Chapman S.B."/>
            <person name="Dewar J."/>
            <person name="Goldberg J."/>
            <person name="Griggs A."/>
            <person name="Gujja S."/>
            <person name="Hansen M."/>
            <person name="Howarth C."/>
            <person name="Imamovic A."/>
            <person name="Larimer J."/>
            <person name="McCowan C."/>
            <person name="Murphy C."/>
            <person name="Neiman D."/>
            <person name="Pearson M."/>
            <person name="Priest M."/>
            <person name="Roberts A."/>
            <person name="Saif S."/>
            <person name="Shea T."/>
            <person name="Sisk P."/>
            <person name="Sykes S."/>
            <person name="Wortman J."/>
            <person name="Nusbaum C."/>
            <person name="Birren B."/>
        </authorList>
    </citation>
    <scope>NUCLEOTIDE SEQUENCE [LARGE SCALE GENOMIC DNA]</scope>
    <source>
        <strain evidence="1 2">TIAC219</strain>
    </source>
</reference>
<proteinExistence type="predicted"/>
<evidence type="ECO:0000313" key="1">
    <source>
        <dbReference type="EMBL" id="EOQ65655.1"/>
    </source>
</evidence>
<sequence>MRKLYLISSLVWPVFLKIQRLLLFHNLQNQYVFLQNLQIIILYIFLGNIHTMSTNLITDGLAPTGAIIWFNSS</sequence>
<comment type="caution">
    <text evidence="1">The sequence shown here is derived from an EMBL/GenBank/DDBJ whole genome shotgun (WGS) entry which is preliminary data.</text>
</comment>
<accession>A0ABC9T047</accession>
<gene>
    <name evidence="1" type="ORF">IAY_00125</name>
</gene>
<evidence type="ECO:0000313" key="2">
    <source>
        <dbReference type="Proteomes" id="UP000014060"/>
    </source>
</evidence>
<protein>
    <submittedName>
        <fullName evidence="1">Uncharacterized protein</fullName>
    </submittedName>
</protein>
<dbReference type="AlphaFoldDB" id="A0ABC9T047"/>
<dbReference type="EMBL" id="AHCJ01000023">
    <property type="protein sequence ID" value="EOQ65655.1"/>
    <property type="molecule type" value="Genomic_DNA"/>
</dbReference>
<organism evidence="1 2">
    <name type="scientific">Bacillus cereus TIAC219</name>
    <dbReference type="NCBI Taxonomy" id="718222"/>
    <lineage>
        <taxon>Bacteria</taxon>
        <taxon>Bacillati</taxon>
        <taxon>Bacillota</taxon>
        <taxon>Bacilli</taxon>
        <taxon>Bacillales</taxon>
        <taxon>Bacillaceae</taxon>
        <taxon>Bacillus</taxon>
        <taxon>Bacillus cereus group</taxon>
    </lineage>
</organism>
<dbReference type="Proteomes" id="UP000014060">
    <property type="component" value="Unassembled WGS sequence"/>
</dbReference>
<name>A0ABC9T047_BACCE</name>